<dbReference type="SUPFAM" id="SSF55729">
    <property type="entry name" value="Acyl-CoA N-acyltransferases (Nat)"/>
    <property type="match status" value="1"/>
</dbReference>
<dbReference type="InterPro" id="IPR050832">
    <property type="entry name" value="Bact_Acetyltransf"/>
</dbReference>
<keyword evidence="2 4" id="KW-0012">Acyltransferase</keyword>
<evidence type="ECO:0000256" key="1">
    <source>
        <dbReference type="ARBA" id="ARBA00022679"/>
    </source>
</evidence>
<dbReference type="PANTHER" id="PTHR43877">
    <property type="entry name" value="AMINOALKYLPHOSPHONATE N-ACETYLTRANSFERASE-RELATED-RELATED"/>
    <property type="match status" value="1"/>
</dbReference>
<dbReference type="CDD" id="cd04301">
    <property type="entry name" value="NAT_SF"/>
    <property type="match status" value="1"/>
</dbReference>
<dbReference type="Pfam" id="PF00583">
    <property type="entry name" value="Acetyltransf_1"/>
    <property type="match status" value="1"/>
</dbReference>
<dbReference type="OrthoDB" id="1342666at2"/>
<dbReference type="InterPro" id="IPR000182">
    <property type="entry name" value="GNAT_dom"/>
</dbReference>
<proteinExistence type="predicted"/>
<accession>A0A2M9BM44</accession>
<reference evidence="4 5" key="1">
    <citation type="submission" date="2017-11" db="EMBL/GenBank/DDBJ databases">
        <title>Genomic Encyclopedia of Archaeal and Bacterial Type Strains, Phase II (KMG-II): From Individual Species to Whole Genera.</title>
        <authorList>
            <person name="Goeker M."/>
        </authorList>
    </citation>
    <scope>NUCLEOTIDE SEQUENCE [LARGE SCALE GENOMIC DNA]</scope>
    <source>
        <strain evidence="4 5">DSM 11115</strain>
    </source>
</reference>
<keyword evidence="5" id="KW-1185">Reference proteome</keyword>
<gene>
    <name evidence="4" type="ORF">CLV45_0408</name>
</gene>
<name>A0A2M9BM44_9BACT</name>
<dbReference type="RefSeq" id="WP_100334736.1">
    <property type="nucleotide sequence ID" value="NZ_PGFA01000001.1"/>
</dbReference>
<dbReference type="Proteomes" id="UP000228535">
    <property type="component" value="Unassembled WGS sequence"/>
</dbReference>
<dbReference type="PROSITE" id="PS51186">
    <property type="entry name" value="GNAT"/>
    <property type="match status" value="1"/>
</dbReference>
<keyword evidence="1 4" id="KW-0808">Transferase</keyword>
<dbReference type="GO" id="GO:0016747">
    <property type="term" value="F:acyltransferase activity, transferring groups other than amino-acyl groups"/>
    <property type="evidence" value="ECO:0007669"/>
    <property type="project" value="InterPro"/>
</dbReference>
<dbReference type="EMBL" id="PGFA01000001">
    <property type="protein sequence ID" value="PJJ58995.1"/>
    <property type="molecule type" value="Genomic_DNA"/>
</dbReference>
<organism evidence="4 5">
    <name type="scientific">Hymenobacter chitinivorans DSM 11115</name>
    <dbReference type="NCBI Taxonomy" id="1121954"/>
    <lineage>
        <taxon>Bacteria</taxon>
        <taxon>Pseudomonadati</taxon>
        <taxon>Bacteroidota</taxon>
        <taxon>Cytophagia</taxon>
        <taxon>Cytophagales</taxon>
        <taxon>Hymenobacteraceae</taxon>
        <taxon>Hymenobacter</taxon>
    </lineage>
</organism>
<feature type="domain" description="N-acetyltransferase" evidence="3">
    <location>
        <begin position="98"/>
        <end position="245"/>
    </location>
</feature>
<evidence type="ECO:0000259" key="3">
    <source>
        <dbReference type="PROSITE" id="PS51186"/>
    </source>
</evidence>
<evidence type="ECO:0000256" key="2">
    <source>
        <dbReference type="ARBA" id="ARBA00023315"/>
    </source>
</evidence>
<dbReference type="Gene3D" id="3.40.630.30">
    <property type="match status" value="1"/>
</dbReference>
<dbReference type="AlphaFoldDB" id="A0A2M9BM44"/>
<evidence type="ECO:0000313" key="4">
    <source>
        <dbReference type="EMBL" id="PJJ58995.1"/>
    </source>
</evidence>
<comment type="caution">
    <text evidence="4">The sequence shown here is derived from an EMBL/GenBank/DDBJ whole genome shotgun (WGS) entry which is preliminary data.</text>
</comment>
<evidence type="ECO:0000313" key="5">
    <source>
        <dbReference type="Proteomes" id="UP000228535"/>
    </source>
</evidence>
<dbReference type="InterPro" id="IPR016181">
    <property type="entry name" value="Acyl_CoA_acyltransferase"/>
</dbReference>
<protein>
    <submittedName>
        <fullName evidence="4">dTDP-4-amino-4,6-dideoxy-D-galactose acyltransferase</fullName>
    </submittedName>
</protein>
<sequence length="245" mass="27763">MKTAVERNIALEVLPWDTDLLGFSVAQLQPSSSARSCVASLLDEARRQQIQLLYWFVDPADAEAVVTARTLGARLADRKITYSMPMPATAPPLVSNVEPIRTLTPQLRSLALQSGYYSRFRTDPGFAPGVYERLYTHWIENSLAGTLAREVLVYRPTPEAQEVGLLTLRTYPSHVNIDLLAVDEKFRRRAVGATLIEAAQRCTLQWGFSELQVVTQQDNVQACRFYERCGFEPVLLQYIYHIWIK</sequence>